<accession>A0A7C4Z5U2</accession>
<dbReference type="Proteomes" id="UP000885759">
    <property type="component" value="Unassembled WGS sequence"/>
</dbReference>
<organism evidence="1">
    <name type="scientific">Oceanithermus profundus</name>
    <dbReference type="NCBI Taxonomy" id="187137"/>
    <lineage>
        <taxon>Bacteria</taxon>
        <taxon>Thermotogati</taxon>
        <taxon>Deinococcota</taxon>
        <taxon>Deinococci</taxon>
        <taxon>Thermales</taxon>
        <taxon>Thermaceae</taxon>
        <taxon>Oceanithermus</taxon>
    </lineage>
</organism>
<evidence type="ECO:0000313" key="1">
    <source>
        <dbReference type="EMBL" id="HGY09753.1"/>
    </source>
</evidence>
<dbReference type="AlphaFoldDB" id="A0A7C4Z5U2"/>
<sequence length="154" mass="16830">MELEREIAFCLEAASPEEARELLAQPDRALARLEAFEDLKLQGDVLQGALAATVALLGKVRFPFRSRFAPGEAGARLEALAPEAGELSARLSGRSWLEGSRVCYDARVRLCARLPEGEKWGGRAFRKMAEAAFARALERTLASTDRRADAGLLD</sequence>
<comment type="caution">
    <text evidence="1">The sequence shown here is derived from an EMBL/GenBank/DDBJ whole genome shotgun (WGS) entry which is preliminary data.</text>
</comment>
<protein>
    <submittedName>
        <fullName evidence="1">DUF3809 domain-containing protein</fullName>
    </submittedName>
</protein>
<dbReference type="Gene3D" id="3.30.530.70">
    <property type="entry name" value="Uncharacterised protein PF12723, DUF3809"/>
    <property type="match status" value="1"/>
</dbReference>
<reference evidence="1" key="1">
    <citation type="journal article" date="2020" name="mSystems">
        <title>Genome- and Community-Level Interaction Insights into Carbon Utilization and Element Cycling Functions of Hydrothermarchaeota in Hydrothermal Sediment.</title>
        <authorList>
            <person name="Zhou Z."/>
            <person name="Liu Y."/>
            <person name="Xu W."/>
            <person name="Pan J."/>
            <person name="Luo Z.H."/>
            <person name="Li M."/>
        </authorList>
    </citation>
    <scope>NUCLEOTIDE SEQUENCE [LARGE SCALE GENOMIC DNA]</scope>
    <source>
        <strain evidence="1">HyVt-570</strain>
    </source>
</reference>
<proteinExistence type="predicted"/>
<name>A0A7C4Z5U2_9DEIN</name>
<dbReference type="Pfam" id="PF12723">
    <property type="entry name" value="DUF3809"/>
    <property type="match status" value="1"/>
</dbReference>
<dbReference type="InterPro" id="IPR024219">
    <property type="entry name" value="DUF3809"/>
</dbReference>
<dbReference type="EMBL" id="DRPZ01000183">
    <property type="protein sequence ID" value="HGY09753.1"/>
    <property type="molecule type" value="Genomic_DNA"/>
</dbReference>
<gene>
    <name evidence="1" type="ORF">ENK37_06855</name>
</gene>